<dbReference type="InterPro" id="IPR039425">
    <property type="entry name" value="RNA_pol_sigma-70-like"/>
</dbReference>
<evidence type="ECO:0000256" key="1">
    <source>
        <dbReference type="ARBA" id="ARBA00010641"/>
    </source>
</evidence>
<keyword evidence="3" id="KW-0731">Sigma factor</keyword>
<dbReference type="InterPro" id="IPR014331">
    <property type="entry name" value="RNA_pol_sigma70_ECF_RHOBA"/>
</dbReference>
<dbReference type="SUPFAM" id="SSF88946">
    <property type="entry name" value="Sigma2 domain of RNA polymerase sigma factors"/>
    <property type="match status" value="1"/>
</dbReference>
<dbReference type="Proteomes" id="UP001500840">
    <property type="component" value="Unassembled WGS sequence"/>
</dbReference>
<protein>
    <submittedName>
        <fullName evidence="6">Sigma-70 family RNA polymerase sigma factor</fullName>
    </submittedName>
</protein>
<dbReference type="Gene3D" id="1.10.10.10">
    <property type="entry name" value="Winged helix-like DNA-binding domain superfamily/Winged helix DNA-binding domain"/>
    <property type="match status" value="1"/>
</dbReference>
<evidence type="ECO:0000313" key="7">
    <source>
        <dbReference type="Proteomes" id="UP001500840"/>
    </source>
</evidence>
<evidence type="ECO:0000256" key="4">
    <source>
        <dbReference type="ARBA" id="ARBA00023163"/>
    </source>
</evidence>
<dbReference type="NCBIfam" id="TIGR02937">
    <property type="entry name" value="sigma70-ECF"/>
    <property type="match status" value="1"/>
</dbReference>
<reference evidence="7" key="1">
    <citation type="journal article" date="2019" name="Int. J. Syst. Evol. Microbiol.">
        <title>The Global Catalogue of Microorganisms (GCM) 10K type strain sequencing project: providing services to taxonomists for standard genome sequencing and annotation.</title>
        <authorList>
            <consortium name="The Broad Institute Genomics Platform"/>
            <consortium name="The Broad Institute Genome Sequencing Center for Infectious Disease"/>
            <person name="Wu L."/>
            <person name="Ma J."/>
        </authorList>
    </citation>
    <scope>NUCLEOTIDE SEQUENCE [LARGE SCALE GENOMIC DNA]</scope>
    <source>
        <strain evidence="7">JCM 17759</strain>
    </source>
</reference>
<dbReference type="InterPro" id="IPR013324">
    <property type="entry name" value="RNA_pol_sigma_r3/r4-like"/>
</dbReference>
<evidence type="ECO:0000259" key="5">
    <source>
        <dbReference type="Pfam" id="PF04542"/>
    </source>
</evidence>
<dbReference type="EMBL" id="BAABGA010000006">
    <property type="protein sequence ID" value="GAA4445157.1"/>
    <property type="molecule type" value="Genomic_DNA"/>
</dbReference>
<gene>
    <name evidence="6" type="ORF">GCM10023156_04420</name>
</gene>
<comment type="similarity">
    <text evidence="1">Belongs to the sigma-70 factor family. ECF subfamily.</text>
</comment>
<comment type="caution">
    <text evidence="6">The sequence shown here is derived from an EMBL/GenBank/DDBJ whole genome shotgun (WGS) entry which is preliminary data.</text>
</comment>
<proteinExistence type="inferred from homology"/>
<dbReference type="InterPro" id="IPR014284">
    <property type="entry name" value="RNA_pol_sigma-70_dom"/>
</dbReference>
<organism evidence="6 7">
    <name type="scientific">Novipirellula rosea</name>
    <dbReference type="NCBI Taxonomy" id="1031540"/>
    <lineage>
        <taxon>Bacteria</taxon>
        <taxon>Pseudomonadati</taxon>
        <taxon>Planctomycetota</taxon>
        <taxon>Planctomycetia</taxon>
        <taxon>Pirellulales</taxon>
        <taxon>Pirellulaceae</taxon>
        <taxon>Novipirellula</taxon>
    </lineage>
</organism>
<feature type="domain" description="RNA polymerase sigma-70 region 2" evidence="5">
    <location>
        <begin position="36"/>
        <end position="90"/>
    </location>
</feature>
<dbReference type="PANTHER" id="PTHR43133">
    <property type="entry name" value="RNA POLYMERASE ECF-TYPE SIGMA FACTO"/>
    <property type="match status" value="1"/>
</dbReference>
<dbReference type="Pfam" id="PF04542">
    <property type="entry name" value="Sigma70_r2"/>
    <property type="match status" value="1"/>
</dbReference>
<accession>A0ABP8M8F5</accession>
<dbReference type="InterPro" id="IPR036388">
    <property type="entry name" value="WH-like_DNA-bd_sf"/>
</dbReference>
<keyword evidence="7" id="KW-1185">Reference proteome</keyword>
<evidence type="ECO:0000313" key="6">
    <source>
        <dbReference type="EMBL" id="GAA4445157.1"/>
    </source>
</evidence>
<keyword evidence="4" id="KW-0804">Transcription</keyword>
<evidence type="ECO:0000256" key="3">
    <source>
        <dbReference type="ARBA" id="ARBA00023082"/>
    </source>
</evidence>
<dbReference type="SUPFAM" id="SSF88659">
    <property type="entry name" value="Sigma3 and sigma4 domains of RNA polymerase sigma factors"/>
    <property type="match status" value="1"/>
</dbReference>
<evidence type="ECO:0000256" key="2">
    <source>
        <dbReference type="ARBA" id="ARBA00023015"/>
    </source>
</evidence>
<dbReference type="InterPro" id="IPR013325">
    <property type="entry name" value="RNA_pol_sigma_r2"/>
</dbReference>
<dbReference type="NCBIfam" id="TIGR02989">
    <property type="entry name" value="Sig-70_gvs1"/>
    <property type="match status" value="1"/>
</dbReference>
<keyword evidence="2" id="KW-0805">Transcription regulation</keyword>
<name>A0ABP8M8F5_9BACT</name>
<dbReference type="PANTHER" id="PTHR43133:SF51">
    <property type="entry name" value="RNA POLYMERASE SIGMA FACTOR"/>
    <property type="match status" value="1"/>
</dbReference>
<dbReference type="InterPro" id="IPR007627">
    <property type="entry name" value="RNA_pol_sigma70_r2"/>
</dbReference>
<sequence>MGEVPVWVIQLGLLLSECFASFRVNQTKVERLVQLLSEHHDQLYRYIHSLVGSPHDARDVLQETSFALYEKFDRFDDSRPFLPWAYRFAYIHVLKWRESKSREIPLLSADVIELLARERQNQESDLNRRVTLLNQCIQQLPQSDHKLVRSRYLEGVAHDTIVQQVGTSRRTLFRDLKRIRHQLMNCIEGKLALGDCQ</sequence>
<dbReference type="Gene3D" id="1.10.1740.10">
    <property type="match status" value="1"/>
</dbReference>